<dbReference type="AlphaFoldDB" id="A0A913XGF6"/>
<evidence type="ECO:0000256" key="4">
    <source>
        <dbReference type="ARBA" id="ARBA00022692"/>
    </source>
</evidence>
<dbReference type="FunFam" id="2.70.170.10:FF:000016">
    <property type="entry name" value="Nicotinic acetylcholine receptor subunit"/>
    <property type="match status" value="1"/>
</dbReference>
<evidence type="ECO:0000256" key="12">
    <source>
        <dbReference type="ARBA" id="ARBA00023286"/>
    </source>
</evidence>
<organism evidence="18 19">
    <name type="scientific">Exaiptasia diaphana</name>
    <name type="common">Tropical sea anemone</name>
    <name type="synonym">Aiptasia pulchella</name>
    <dbReference type="NCBI Taxonomy" id="2652724"/>
    <lineage>
        <taxon>Eukaryota</taxon>
        <taxon>Metazoa</taxon>
        <taxon>Cnidaria</taxon>
        <taxon>Anthozoa</taxon>
        <taxon>Hexacorallia</taxon>
        <taxon>Actiniaria</taxon>
        <taxon>Aiptasiidae</taxon>
        <taxon>Exaiptasia</taxon>
    </lineage>
</organism>
<feature type="domain" description="Neurotransmitter-gated ion-channel transmembrane" evidence="17">
    <location>
        <begin position="244"/>
        <end position="452"/>
    </location>
</feature>
<evidence type="ECO:0000313" key="18">
    <source>
        <dbReference type="EnsemblMetazoa" id="XP_020903827.1"/>
    </source>
</evidence>
<dbReference type="FunFam" id="1.20.58.390:FF:000043">
    <property type="entry name" value="AcetylCholine Receptor"/>
    <property type="match status" value="1"/>
</dbReference>
<evidence type="ECO:0000259" key="17">
    <source>
        <dbReference type="Pfam" id="PF02932"/>
    </source>
</evidence>
<feature type="transmembrane region" description="Helical" evidence="15">
    <location>
        <begin position="268"/>
        <end position="285"/>
    </location>
</feature>
<dbReference type="InterPro" id="IPR006201">
    <property type="entry name" value="Neur_channel"/>
</dbReference>
<evidence type="ECO:0000256" key="8">
    <source>
        <dbReference type="ARBA" id="ARBA00023136"/>
    </source>
</evidence>
<evidence type="ECO:0000256" key="14">
    <source>
        <dbReference type="ARBA" id="ARBA00034099"/>
    </source>
</evidence>
<evidence type="ECO:0000256" key="10">
    <source>
        <dbReference type="ARBA" id="ARBA00023170"/>
    </source>
</evidence>
<dbReference type="SUPFAM" id="SSF63712">
    <property type="entry name" value="Nicotinic receptor ligand binding domain-like"/>
    <property type="match status" value="1"/>
</dbReference>
<evidence type="ECO:0000256" key="6">
    <source>
        <dbReference type="ARBA" id="ARBA00023018"/>
    </source>
</evidence>
<evidence type="ECO:0000256" key="5">
    <source>
        <dbReference type="ARBA" id="ARBA00022989"/>
    </source>
</evidence>
<dbReference type="CDD" id="cd18997">
    <property type="entry name" value="LGIC_ECD_nAChR"/>
    <property type="match status" value="1"/>
</dbReference>
<feature type="transmembrane region" description="Helical" evidence="15">
    <location>
        <begin position="431"/>
        <end position="455"/>
    </location>
</feature>
<evidence type="ECO:0000256" key="9">
    <source>
        <dbReference type="ARBA" id="ARBA00023157"/>
    </source>
</evidence>
<evidence type="ECO:0000313" key="19">
    <source>
        <dbReference type="Proteomes" id="UP000887567"/>
    </source>
</evidence>
<evidence type="ECO:0000256" key="2">
    <source>
        <dbReference type="ARBA" id="ARBA00022448"/>
    </source>
</evidence>
<dbReference type="EnsemblMetazoa" id="XM_021048168.2">
    <property type="protein sequence ID" value="XP_020903827.1"/>
    <property type="gene ID" value="LOC110242212"/>
</dbReference>
<dbReference type="OrthoDB" id="5975154at2759"/>
<dbReference type="CDD" id="cd19051">
    <property type="entry name" value="LGIC_TM_cation"/>
    <property type="match status" value="1"/>
</dbReference>
<evidence type="ECO:0000259" key="16">
    <source>
        <dbReference type="Pfam" id="PF02931"/>
    </source>
</evidence>
<keyword evidence="19" id="KW-1185">Reference proteome</keyword>
<reference evidence="18" key="1">
    <citation type="submission" date="2022-11" db="UniProtKB">
        <authorList>
            <consortium name="EnsemblMetazoa"/>
        </authorList>
    </citation>
    <scope>IDENTIFICATION</scope>
</reference>
<dbReference type="InterPro" id="IPR036719">
    <property type="entry name" value="Neuro-gated_channel_TM_sf"/>
</dbReference>
<accession>A0A913XGF6</accession>
<dbReference type="GO" id="GO:0004888">
    <property type="term" value="F:transmembrane signaling receptor activity"/>
    <property type="evidence" value="ECO:0007669"/>
    <property type="project" value="InterPro"/>
</dbReference>
<dbReference type="Proteomes" id="UP000887567">
    <property type="component" value="Unplaced"/>
</dbReference>
<dbReference type="InterPro" id="IPR018000">
    <property type="entry name" value="Neurotransmitter_ion_chnl_CS"/>
</dbReference>
<keyword evidence="2 15" id="KW-0813">Transport</keyword>
<evidence type="ECO:0000256" key="7">
    <source>
        <dbReference type="ARBA" id="ARBA00023065"/>
    </source>
</evidence>
<sequence length="462" mass="53793">MPSKIYKYNLVLLLLLNVFIGSIAVISNEDKLTRFLFNKTRYSPMYRPVLNDTAPLLVHHVLYLLMISDVDEKNMILTTSVRIKMMWKDEFLTWEPGDYGGMKEINPEPTSIWTPSIILYNKAQSNLDYDKPRANLKHDGSVSWLFAMVIKSSCLIHVQYFPFDEQVCELFFGSWNYDVTKLDLQPKSREEMLYDYHLNGEWELMEASSRRTTVVHICCKNDVARITYHLHLKRRTLFYMTNFILPCAIIAFLTLLVFLTPIESGERMAVGVTILLSMAVFFLMLESTMPSSNELPLLAKYYCCTVIEVVCCMVAMCWILRLVHHDPKPLAKWLKKAVLRYLASFVFYKTGHRIRPRKIEVQENTVQRDAEIETKFAGKWLKKLKQKGGKSQVNQESNAEENKAINILSVKVREEVNNEKLKEQWVTVANVLNRFFTCLFLFAAVMTMLAIFVFITPIHDFH</sequence>
<dbReference type="Gene3D" id="1.20.58.390">
    <property type="entry name" value="Neurotransmitter-gated ion-channel transmembrane domain"/>
    <property type="match status" value="1"/>
</dbReference>
<keyword evidence="10" id="KW-0675">Receptor</keyword>
<dbReference type="RefSeq" id="XP_020903827.1">
    <property type="nucleotide sequence ID" value="XM_021048168.2"/>
</dbReference>
<dbReference type="OMA" id="VFFLMLE"/>
<dbReference type="PROSITE" id="PS00236">
    <property type="entry name" value="NEUROTR_ION_CHANNEL"/>
    <property type="match status" value="1"/>
</dbReference>
<comment type="similarity">
    <text evidence="1">Belongs to the ligand-gated ion channel (TC 1.A.9) family. Acetylcholine receptor (TC 1.A.9.1) subfamily.</text>
</comment>
<dbReference type="Gene3D" id="2.70.170.10">
    <property type="entry name" value="Neurotransmitter-gated ion-channel ligand-binding domain"/>
    <property type="match status" value="1"/>
</dbReference>
<keyword evidence="8 15" id="KW-0472">Membrane</keyword>
<dbReference type="InterPro" id="IPR006029">
    <property type="entry name" value="Neurotrans-gated_channel_TM"/>
</dbReference>
<name>A0A913XGF6_EXADI</name>
<dbReference type="SUPFAM" id="SSF90112">
    <property type="entry name" value="Neurotransmitter-gated ion-channel transmembrane pore"/>
    <property type="match status" value="1"/>
</dbReference>
<dbReference type="InterPro" id="IPR002394">
    <property type="entry name" value="Nicotinic_acetylcholine_rcpt"/>
</dbReference>
<dbReference type="PANTHER" id="PTHR18945">
    <property type="entry name" value="NEUROTRANSMITTER GATED ION CHANNEL"/>
    <property type="match status" value="1"/>
</dbReference>
<keyword evidence="4 15" id="KW-0812">Transmembrane</keyword>
<dbReference type="GeneID" id="110242212"/>
<keyword evidence="13 15" id="KW-0407">Ion channel</keyword>
<dbReference type="Pfam" id="PF02932">
    <property type="entry name" value="Neur_chan_memb"/>
    <property type="match status" value="1"/>
</dbReference>
<dbReference type="InterPro" id="IPR036734">
    <property type="entry name" value="Neur_chan_lig-bd_sf"/>
</dbReference>
<dbReference type="PRINTS" id="PR00254">
    <property type="entry name" value="NICOTINICR"/>
</dbReference>
<protein>
    <submittedName>
        <fullName evidence="18">Uncharacterized protein</fullName>
    </submittedName>
</protein>
<feature type="transmembrane region" description="Helical" evidence="15">
    <location>
        <begin position="297"/>
        <end position="321"/>
    </location>
</feature>
<dbReference type="GO" id="GO:0022848">
    <property type="term" value="F:acetylcholine-gated monoatomic cation-selective channel activity"/>
    <property type="evidence" value="ECO:0007669"/>
    <property type="project" value="InterPro"/>
</dbReference>
<evidence type="ECO:0000256" key="15">
    <source>
        <dbReference type="RuleBase" id="RU000687"/>
    </source>
</evidence>
<dbReference type="PRINTS" id="PR00252">
    <property type="entry name" value="NRIONCHANNEL"/>
</dbReference>
<evidence type="ECO:0000256" key="1">
    <source>
        <dbReference type="ARBA" id="ARBA00009237"/>
    </source>
</evidence>
<feature type="domain" description="Neurotransmitter-gated ion-channel ligand-binding" evidence="16">
    <location>
        <begin position="30"/>
        <end position="236"/>
    </location>
</feature>
<keyword evidence="9" id="KW-1015">Disulfide bond</keyword>
<evidence type="ECO:0000256" key="11">
    <source>
        <dbReference type="ARBA" id="ARBA00023180"/>
    </source>
</evidence>
<evidence type="ECO:0000256" key="3">
    <source>
        <dbReference type="ARBA" id="ARBA00022475"/>
    </source>
</evidence>
<keyword evidence="12" id="KW-1071">Ligand-gated ion channel</keyword>
<keyword evidence="7 15" id="KW-0406">Ion transport</keyword>
<keyword evidence="5 15" id="KW-1133">Transmembrane helix</keyword>
<comment type="subcellular location">
    <subcellularLocation>
        <location evidence="14">Synaptic cell membrane</location>
        <topology evidence="14">Multi-pass membrane protein</topology>
    </subcellularLocation>
</comment>
<dbReference type="InterPro" id="IPR006202">
    <property type="entry name" value="Neur_chan_lig-bd"/>
</dbReference>
<feature type="transmembrane region" description="Helical" evidence="15">
    <location>
        <begin position="6"/>
        <end position="26"/>
    </location>
</feature>
<dbReference type="Pfam" id="PF02931">
    <property type="entry name" value="Neur_chan_LBD"/>
    <property type="match status" value="1"/>
</dbReference>
<keyword evidence="6" id="KW-0770">Synapse</keyword>
<keyword evidence="11" id="KW-0325">Glycoprotein</keyword>
<dbReference type="KEGG" id="epa:110242212"/>
<feature type="transmembrane region" description="Helical" evidence="15">
    <location>
        <begin position="237"/>
        <end position="262"/>
    </location>
</feature>
<keyword evidence="3" id="KW-1003">Cell membrane</keyword>
<dbReference type="InterPro" id="IPR038050">
    <property type="entry name" value="Neuro_actylchol_rec"/>
</dbReference>
<evidence type="ECO:0000256" key="13">
    <source>
        <dbReference type="ARBA" id="ARBA00023303"/>
    </source>
</evidence>
<dbReference type="GO" id="GO:0045211">
    <property type="term" value="C:postsynaptic membrane"/>
    <property type="evidence" value="ECO:0007669"/>
    <property type="project" value="InterPro"/>
</dbReference>
<proteinExistence type="inferred from homology"/>